<evidence type="ECO:0000313" key="1">
    <source>
        <dbReference type="EMBL" id="KAH7966779.1"/>
    </source>
</evidence>
<keyword evidence="2" id="KW-1185">Reference proteome</keyword>
<comment type="caution">
    <text evidence="1">The sequence shown here is derived from an EMBL/GenBank/DDBJ whole genome shotgun (WGS) entry which is preliminary data.</text>
</comment>
<evidence type="ECO:0000313" key="2">
    <source>
        <dbReference type="Proteomes" id="UP000821865"/>
    </source>
</evidence>
<accession>A0ACB8DET1</accession>
<organism evidence="1 2">
    <name type="scientific">Dermacentor silvarum</name>
    <name type="common">Tick</name>
    <dbReference type="NCBI Taxonomy" id="543639"/>
    <lineage>
        <taxon>Eukaryota</taxon>
        <taxon>Metazoa</taxon>
        <taxon>Ecdysozoa</taxon>
        <taxon>Arthropoda</taxon>
        <taxon>Chelicerata</taxon>
        <taxon>Arachnida</taxon>
        <taxon>Acari</taxon>
        <taxon>Parasitiformes</taxon>
        <taxon>Ixodida</taxon>
        <taxon>Ixodoidea</taxon>
        <taxon>Ixodidae</taxon>
        <taxon>Rhipicephalinae</taxon>
        <taxon>Dermacentor</taxon>
    </lineage>
</organism>
<proteinExistence type="predicted"/>
<protein>
    <submittedName>
        <fullName evidence="1">Uncharacterized protein</fullName>
    </submittedName>
</protein>
<sequence>MKPGVVVADEMFPEGAGPYTDLEETASKHCVGASAPHIIESPTKTTMLAGGGTSDQTREKENRPISGRHETTGCGTRNEEEEEETGALEVRSLGVGVQGSLVSRSVSSGSRPEPESLQAVPGEIHRA</sequence>
<name>A0ACB8DET1_DERSI</name>
<gene>
    <name evidence="1" type="ORF">HPB49_019483</name>
</gene>
<reference evidence="1" key="1">
    <citation type="submission" date="2020-05" db="EMBL/GenBank/DDBJ databases">
        <title>Large-scale comparative analyses of tick genomes elucidate their genetic diversity and vector capacities.</title>
        <authorList>
            <person name="Jia N."/>
            <person name="Wang J."/>
            <person name="Shi W."/>
            <person name="Du L."/>
            <person name="Sun Y."/>
            <person name="Zhan W."/>
            <person name="Jiang J."/>
            <person name="Wang Q."/>
            <person name="Zhang B."/>
            <person name="Ji P."/>
            <person name="Sakyi L.B."/>
            <person name="Cui X."/>
            <person name="Yuan T."/>
            <person name="Jiang B."/>
            <person name="Yang W."/>
            <person name="Lam T.T.-Y."/>
            <person name="Chang Q."/>
            <person name="Ding S."/>
            <person name="Wang X."/>
            <person name="Zhu J."/>
            <person name="Ruan X."/>
            <person name="Zhao L."/>
            <person name="Wei J."/>
            <person name="Que T."/>
            <person name="Du C."/>
            <person name="Cheng J."/>
            <person name="Dai P."/>
            <person name="Han X."/>
            <person name="Huang E."/>
            <person name="Gao Y."/>
            <person name="Liu J."/>
            <person name="Shao H."/>
            <person name="Ye R."/>
            <person name="Li L."/>
            <person name="Wei W."/>
            <person name="Wang X."/>
            <person name="Wang C."/>
            <person name="Yang T."/>
            <person name="Huo Q."/>
            <person name="Li W."/>
            <person name="Guo W."/>
            <person name="Chen H."/>
            <person name="Zhou L."/>
            <person name="Ni X."/>
            <person name="Tian J."/>
            <person name="Zhou Y."/>
            <person name="Sheng Y."/>
            <person name="Liu T."/>
            <person name="Pan Y."/>
            <person name="Xia L."/>
            <person name="Li J."/>
            <person name="Zhao F."/>
            <person name="Cao W."/>
        </authorList>
    </citation>
    <scope>NUCLEOTIDE SEQUENCE</scope>
    <source>
        <strain evidence="1">Dsil-2018</strain>
    </source>
</reference>
<dbReference type="EMBL" id="CM023471">
    <property type="protein sequence ID" value="KAH7966779.1"/>
    <property type="molecule type" value="Genomic_DNA"/>
</dbReference>
<dbReference type="Proteomes" id="UP000821865">
    <property type="component" value="Chromosome 2"/>
</dbReference>